<dbReference type="InterPro" id="IPR041555">
    <property type="entry name" value="MG3"/>
</dbReference>
<comment type="caution">
    <text evidence="12">The sequence shown here is derived from an EMBL/GenBank/DDBJ whole genome shotgun (WGS) entry which is preliminary data.</text>
</comment>
<dbReference type="PROSITE" id="PS00477">
    <property type="entry name" value="ALPHA_2_MACROGLOBULIN"/>
    <property type="match status" value="1"/>
</dbReference>
<dbReference type="SUPFAM" id="SSF48239">
    <property type="entry name" value="Terpenoid cyclases/Protein prenyltransferases"/>
    <property type="match status" value="1"/>
</dbReference>
<dbReference type="Pfam" id="PF07678">
    <property type="entry name" value="TED_complement"/>
    <property type="match status" value="1"/>
</dbReference>
<evidence type="ECO:0000256" key="9">
    <source>
        <dbReference type="PROSITE-ProRule" id="PRU00076"/>
    </source>
</evidence>
<feature type="disulfide bond" evidence="9">
    <location>
        <begin position="735"/>
        <end position="752"/>
    </location>
</feature>
<dbReference type="Gene3D" id="2.60.40.1940">
    <property type="match status" value="1"/>
</dbReference>
<comment type="subcellular location">
    <subcellularLocation>
        <location evidence="1">Secreted</location>
    </subcellularLocation>
</comment>
<keyword evidence="9" id="KW-0245">EGF-like domain</keyword>
<proteinExistence type="inferred from homology"/>
<keyword evidence="8" id="KW-0325">Glycoprotein</keyword>
<dbReference type="Gene3D" id="2.60.40.10">
    <property type="entry name" value="Immunoglobulins"/>
    <property type="match status" value="2"/>
</dbReference>
<dbReference type="Pfam" id="PF17791">
    <property type="entry name" value="MG3"/>
    <property type="match status" value="1"/>
</dbReference>
<evidence type="ECO:0000256" key="7">
    <source>
        <dbReference type="ARBA" id="ARBA00023157"/>
    </source>
</evidence>
<dbReference type="InterPro" id="IPR002890">
    <property type="entry name" value="MG2"/>
</dbReference>
<dbReference type="Pfam" id="PF17789">
    <property type="entry name" value="MG4"/>
    <property type="match status" value="1"/>
</dbReference>
<dbReference type="InterPro" id="IPR050473">
    <property type="entry name" value="A2M/Complement_sys"/>
</dbReference>
<dbReference type="Pfam" id="PF00207">
    <property type="entry name" value="A2M"/>
    <property type="match status" value="1"/>
</dbReference>
<dbReference type="Pfam" id="PF07703">
    <property type="entry name" value="A2M_BRD"/>
    <property type="match status" value="1"/>
</dbReference>
<evidence type="ECO:0000256" key="1">
    <source>
        <dbReference type="ARBA" id="ARBA00004613"/>
    </source>
</evidence>
<dbReference type="SUPFAM" id="SSF81296">
    <property type="entry name" value="E set domains"/>
    <property type="match status" value="1"/>
</dbReference>
<dbReference type="SMART" id="SM01360">
    <property type="entry name" value="A2M"/>
    <property type="match status" value="1"/>
</dbReference>
<comment type="caution">
    <text evidence="9">Lacks conserved residue(s) required for the propagation of feature annotation.</text>
</comment>
<reference evidence="12 13" key="1">
    <citation type="journal article" date="2021" name="Elife">
        <title>Chloroplast acquisition without the gene transfer in kleptoplastic sea slugs, Plakobranchus ocellatus.</title>
        <authorList>
            <person name="Maeda T."/>
            <person name="Takahashi S."/>
            <person name="Yoshida T."/>
            <person name="Shimamura S."/>
            <person name="Takaki Y."/>
            <person name="Nagai Y."/>
            <person name="Toyoda A."/>
            <person name="Suzuki Y."/>
            <person name="Arimoto A."/>
            <person name="Ishii H."/>
            <person name="Satoh N."/>
            <person name="Nishiyama T."/>
            <person name="Hasebe M."/>
            <person name="Maruyama T."/>
            <person name="Minagawa J."/>
            <person name="Obokata J."/>
            <person name="Shigenobu S."/>
        </authorList>
    </citation>
    <scope>NUCLEOTIDE SEQUENCE [LARGE SCALE GENOMIC DNA]</scope>
</reference>
<dbReference type="Gene3D" id="2.20.130.20">
    <property type="match status" value="1"/>
</dbReference>
<dbReference type="InterPro" id="IPR047565">
    <property type="entry name" value="Alpha-macroglob_thiol-ester_cl"/>
</dbReference>
<dbReference type="Proteomes" id="UP000735302">
    <property type="component" value="Unassembled WGS sequence"/>
</dbReference>
<dbReference type="InterPro" id="IPR011625">
    <property type="entry name" value="A2M_N_BRD"/>
</dbReference>
<dbReference type="InterPro" id="IPR001599">
    <property type="entry name" value="Macroglobln_a2"/>
</dbReference>
<gene>
    <name evidence="12" type="ORF">PoB_000958400</name>
</gene>
<keyword evidence="3" id="KW-0964">Secreted</keyword>
<evidence type="ECO:0000313" key="13">
    <source>
        <dbReference type="Proteomes" id="UP000735302"/>
    </source>
</evidence>
<dbReference type="GO" id="GO:0005615">
    <property type="term" value="C:extracellular space"/>
    <property type="evidence" value="ECO:0007669"/>
    <property type="project" value="InterPro"/>
</dbReference>
<keyword evidence="13" id="KW-1185">Reference proteome</keyword>
<protein>
    <submittedName>
        <fullName evidence="12">Alpha-2-macroglobulin-like protein</fullName>
    </submittedName>
</protein>
<name>A0AAV3YLZ4_9GAST</name>
<dbReference type="InterPro" id="IPR019742">
    <property type="entry name" value="MacrogloblnA2_CS"/>
</dbReference>
<dbReference type="GO" id="GO:0004867">
    <property type="term" value="F:serine-type endopeptidase inhibitor activity"/>
    <property type="evidence" value="ECO:0007669"/>
    <property type="project" value="UniProtKB-KW"/>
</dbReference>
<dbReference type="PANTHER" id="PTHR11412">
    <property type="entry name" value="MACROGLOBULIN / COMPLEMENT"/>
    <property type="match status" value="1"/>
</dbReference>
<dbReference type="Gene3D" id="2.60.120.1540">
    <property type="match status" value="1"/>
</dbReference>
<dbReference type="Gene3D" id="2.10.25.10">
    <property type="entry name" value="Laminin"/>
    <property type="match status" value="1"/>
</dbReference>
<feature type="domain" description="EGF-like" evidence="11">
    <location>
        <begin position="725"/>
        <end position="764"/>
    </location>
</feature>
<evidence type="ECO:0000313" key="12">
    <source>
        <dbReference type="EMBL" id="GFN83078.1"/>
    </source>
</evidence>
<dbReference type="InterPro" id="IPR014756">
    <property type="entry name" value="Ig_E-set"/>
</dbReference>
<dbReference type="FunFam" id="2.60.40.1930:FF:000001">
    <property type="entry name" value="CD109 isoform 3"/>
    <property type="match status" value="1"/>
</dbReference>
<dbReference type="SMART" id="SM01359">
    <property type="entry name" value="A2M_N_2"/>
    <property type="match status" value="1"/>
</dbReference>
<organism evidence="12 13">
    <name type="scientific">Plakobranchus ocellatus</name>
    <dbReference type="NCBI Taxonomy" id="259542"/>
    <lineage>
        <taxon>Eukaryota</taxon>
        <taxon>Metazoa</taxon>
        <taxon>Spiralia</taxon>
        <taxon>Lophotrochozoa</taxon>
        <taxon>Mollusca</taxon>
        <taxon>Gastropoda</taxon>
        <taxon>Heterobranchia</taxon>
        <taxon>Euthyneura</taxon>
        <taxon>Panpulmonata</taxon>
        <taxon>Sacoglossa</taxon>
        <taxon>Placobranchoidea</taxon>
        <taxon>Plakobranchidae</taxon>
        <taxon>Plakobranchus</taxon>
    </lineage>
</organism>
<evidence type="ECO:0000256" key="5">
    <source>
        <dbReference type="ARBA" id="ARBA00022729"/>
    </source>
</evidence>
<evidence type="ECO:0000256" key="10">
    <source>
        <dbReference type="SAM" id="MobiDB-lite"/>
    </source>
</evidence>
<keyword evidence="6" id="KW-0722">Serine protease inhibitor</keyword>
<dbReference type="CDD" id="cd02897">
    <property type="entry name" value="A2M_2"/>
    <property type="match status" value="1"/>
</dbReference>
<evidence type="ECO:0000256" key="4">
    <source>
        <dbReference type="ARBA" id="ARBA00022690"/>
    </source>
</evidence>
<feature type="disulfide bond" evidence="9">
    <location>
        <begin position="754"/>
        <end position="763"/>
    </location>
</feature>
<keyword evidence="5" id="KW-0732">Signal</keyword>
<feature type="region of interest" description="Disordered" evidence="10">
    <location>
        <begin position="507"/>
        <end position="531"/>
    </location>
</feature>
<dbReference type="InterPro" id="IPR041813">
    <property type="entry name" value="A2M_TED"/>
</dbReference>
<evidence type="ECO:0000259" key="11">
    <source>
        <dbReference type="PROSITE" id="PS50026"/>
    </source>
</evidence>
<dbReference type="InterPro" id="IPR013783">
    <property type="entry name" value="Ig-like_fold"/>
</dbReference>
<dbReference type="PROSITE" id="PS00022">
    <property type="entry name" value="EGF_1"/>
    <property type="match status" value="1"/>
</dbReference>
<evidence type="ECO:0000256" key="6">
    <source>
        <dbReference type="ARBA" id="ARBA00022900"/>
    </source>
</evidence>
<dbReference type="Gene3D" id="1.50.10.20">
    <property type="match status" value="1"/>
</dbReference>
<dbReference type="SMART" id="SM01419">
    <property type="entry name" value="Thiol-ester_cl"/>
    <property type="match status" value="1"/>
</dbReference>
<dbReference type="InterPro" id="IPR040839">
    <property type="entry name" value="MG4"/>
</dbReference>
<dbReference type="PROSITE" id="PS50026">
    <property type="entry name" value="EGF_3"/>
    <property type="match status" value="1"/>
</dbReference>
<sequence length="1495" mass="168407">MPLVLRGDTRTQACMILYGNTSGEREVTLTFSNVSGGVGWTLFKNVFTLGRLHCVKFMVPPPGHYKVILSNNTGTLHDPVKIIVLDNKLISLVQTDKSVYKPGQKVRFQILTILTTMMPRTGQIHSVYIKDSCGLRVKQYLNLTTRGIISLDFQLGLEAKQGEWKIEVNLEKSDGTKRQKTVVKFTVKKYVPTLFEVKIELPCDTVWEDEIVRGRICARYTNGKPVIGNLSLDVECKEVAENSISSVTPNYHVKTRIDGCYNFSMETKMWRTTPPFFSCESFTQAAVTEDETGVTVSQNHIGRFDRAKPRIWRYNDYTNRYFKPGLPYYGKVIVTKPDGSPASGEAVQVRVDYRYKSLRFKRTFTTDESGEAKFALCRGFTEATKVVKISAGIPNTNFYTLQLGRQDPYDIPLDVESIRSNIRIVRQWFSPSLSYVQLPKFDSPHPCFQNVTLPVLYTTTAGSKIQFQYQVMARGKVVMEDQIDPWETATPGFGEAIPPKGLCLQKDARSKRESRDDDFTDQGKSEGPFRKQEYEEVQKRGYWRAFVEPVVRPANVSDKVFTFHLDLEIKHTLFPKFTLLLYHVREDGEVVADSTLYDVEPCFENQVKLEFNESQAIPGQSVNLNLVAEPGSVCGVGIVEGDHHITLAKIVDTIKEFTNPHRGPNTIIYEDTKGYCRKRAKVKAENFLPLEHVDAMEAFKKAGSLVLTDLNLETRPCKADIRDQNNAPCKVQTFCLNGGTCFYIKSLQMEYCKCPVDLSGKRCEKLELNFDPLPKAELAHGVVYYQDYLRKMNLKYRKMPDLTETWLWTLVDTGPEGEIVLTETVPETVTSWSAKALCVNEKKGFGISKVTSLTTFKPISLSVHQVHAAVIGERLPVIVTVNSNLKKCIPVQLILDLSKKFEVHNIGQFRDPVCVCGGQPYRATYYVTANAAGSLPVWTKATVVSGTCGETRDTDLGYAGMSDQVHRKMLVKAEGVEQSYTYASYLCSKEGKPLSEVVPLQLPKGKKMIRDSALGEVQVIGDIMGAALNNLHYLVRMPTGCGEQNMIGFVSSIIVLNYLYSTGNLQETTRQEALNNMEIGYQRALIYRHKDGSFSAFGEKDPKGSVWLTSFVVKSFAQAKKHIFIDENDLNLSMDFLVQSQLETGCFRETGKVLSSYMMGGLGQGWGQINRRSPQGALTAYVLMALMEAGADINDTTIELGMQCMNSELRTHKNRLDPYTLALVTLINMKYNSTSPDAQYAFNLLHKKALKNDKHIYWRRGKRQPPTTNTKFYPAAPSAEVEMASYALMSYLQFSSHHAEKIALWLTRQRNSFGGFASTQDTVVALDALSQFAASVYSRDPAGLKVKVIFNSTTVPSSVEFSVSEGETNTRFLLQSESIPALPTTLHISTSGTGCALIQANVRYNKPARTYVRGEKPNFTLKIHTKPYQYDRNKCDHRTLYIRVRKEATARTFSRSIFGAEETSTWRWLKCGKALEAWLHLHPGNLIYVALYYMF</sequence>
<dbReference type="PANTHER" id="PTHR11412:SF171">
    <property type="entry name" value="PREGNANCY ZONE PROTEIN-LIKE PROTEIN"/>
    <property type="match status" value="1"/>
</dbReference>
<dbReference type="Pfam" id="PF01835">
    <property type="entry name" value="MG2"/>
    <property type="match status" value="1"/>
</dbReference>
<evidence type="ECO:0000256" key="8">
    <source>
        <dbReference type="ARBA" id="ARBA00023180"/>
    </source>
</evidence>
<keyword evidence="7 9" id="KW-1015">Disulfide bond</keyword>
<dbReference type="Gene3D" id="2.60.40.1930">
    <property type="match status" value="2"/>
</dbReference>
<evidence type="ECO:0000256" key="2">
    <source>
        <dbReference type="ARBA" id="ARBA00010952"/>
    </source>
</evidence>
<comment type="similarity">
    <text evidence="2">Belongs to the protease inhibitor I39 (alpha-2-macroglobulin) family.</text>
</comment>
<dbReference type="InterPro" id="IPR000742">
    <property type="entry name" value="EGF"/>
</dbReference>
<dbReference type="InterPro" id="IPR011626">
    <property type="entry name" value="Alpha-macroglobulin_TED"/>
</dbReference>
<dbReference type="InterPro" id="IPR008930">
    <property type="entry name" value="Terpenoid_cyclase/PrenylTrfase"/>
</dbReference>
<keyword evidence="4" id="KW-0646">Protease inhibitor</keyword>
<dbReference type="EMBL" id="BLXT01001085">
    <property type="protein sequence ID" value="GFN83078.1"/>
    <property type="molecule type" value="Genomic_DNA"/>
</dbReference>
<accession>A0AAV3YLZ4</accession>
<evidence type="ECO:0000256" key="3">
    <source>
        <dbReference type="ARBA" id="ARBA00022525"/>
    </source>
</evidence>
<dbReference type="SUPFAM" id="SSF57196">
    <property type="entry name" value="EGF/Laminin"/>
    <property type="match status" value="1"/>
</dbReference>